<evidence type="ECO:0000256" key="1">
    <source>
        <dbReference type="SAM" id="Phobius"/>
    </source>
</evidence>
<reference evidence="3" key="2">
    <citation type="submission" date="2015-01" db="EMBL/GenBank/DDBJ databases">
        <title>Evolutionary Origins and Diversification of the Mycorrhizal Mutualists.</title>
        <authorList>
            <consortium name="DOE Joint Genome Institute"/>
            <consortium name="Mycorrhizal Genomics Consortium"/>
            <person name="Kohler A."/>
            <person name="Kuo A."/>
            <person name="Nagy L.G."/>
            <person name="Floudas D."/>
            <person name="Copeland A."/>
            <person name="Barry K.W."/>
            <person name="Cichocki N."/>
            <person name="Veneault-Fourrey C."/>
            <person name="LaButti K."/>
            <person name="Lindquist E.A."/>
            <person name="Lipzen A."/>
            <person name="Lundell T."/>
            <person name="Morin E."/>
            <person name="Murat C."/>
            <person name="Riley R."/>
            <person name="Ohm R."/>
            <person name="Sun H."/>
            <person name="Tunlid A."/>
            <person name="Henrissat B."/>
            <person name="Grigoriev I.V."/>
            <person name="Hibbett D.S."/>
            <person name="Martin F."/>
        </authorList>
    </citation>
    <scope>NUCLEOTIDE SEQUENCE [LARGE SCALE GENOMIC DNA]</scope>
    <source>
        <strain evidence="3">MUT 4182</strain>
    </source>
</reference>
<keyword evidence="3" id="KW-1185">Reference proteome</keyword>
<keyword evidence="1" id="KW-1133">Transmembrane helix</keyword>
<name>A0A0C3KKH0_9AGAM</name>
<sequence length="54" mass="5934">MLRSLIDRGGCRSWAGSSITLRLYEAKETFLRMLLSSSSAGFHVLGAIAFFLVP</sequence>
<evidence type="ECO:0000313" key="3">
    <source>
        <dbReference type="Proteomes" id="UP000054248"/>
    </source>
</evidence>
<feature type="transmembrane region" description="Helical" evidence="1">
    <location>
        <begin position="30"/>
        <end position="53"/>
    </location>
</feature>
<reference evidence="2 3" key="1">
    <citation type="submission" date="2014-04" db="EMBL/GenBank/DDBJ databases">
        <authorList>
            <consortium name="DOE Joint Genome Institute"/>
            <person name="Kuo A."/>
            <person name="Girlanda M."/>
            <person name="Perotto S."/>
            <person name="Kohler A."/>
            <person name="Nagy L.G."/>
            <person name="Floudas D."/>
            <person name="Copeland A."/>
            <person name="Barry K.W."/>
            <person name="Cichocki N."/>
            <person name="Veneault-Fourrey C."/>
            <person name="LaButti K."/>
            <person name="Lindquist E.A."/>
            <person name="Lipzen A."/>
            <person name="Lundell T."/>
            <person name="Morin E."/>
            <person name="Murat C."/>
            <person name="Sun H."/>
            <person name="Tunlid A."/>
            <person name="Henrissat B."/>
            <person name="Grigoriev I.V."/>
            <person name="Hibbett D.S."/>
            <person name="Martin F."/>
            <person name="Nordberg H.P."/>
            <person name="Cantor M.N."/>
            <person name="Hua S.X."/>
        </authorList>
    </citation>
    <scope>NUCLEOTIDE SEQUENCE [LARGE SCALE GENOMIC DNA]</scope>
    <source>
        <strain evidence="2 3">MUT 4182</strain>
    </source>
</reference>
<organism evidence="2 3">
    <name type="scientific">Tulasnella calospora MUT 4182</name>
    <dbReference type="NCBI Taxonomy" id="1051891"/>
    <lineage>
        <taxon>Eukaryota</taxon>
        <taxon>Fungi</taxon>
        <taxon>Dikarya</taxon>
        <taxon>Basidiomycota</taxon>
        <taxon>Agaricomycotina</taxon>
        <taxon>Agaricomycetes</taxon>
        <taxon>Cantharellales</taxon>
        <taxon>Tulasnellaceae</taxon>
        <taxon>Tulasnella</taxon>
    </lineage>
</organism>
<proteinExistence type="predicted"/>
<evidence type="ECO:0000313" key="2">
    <source>
        <dbReference type="EMBL" id="KIO21883.1"/>
    </source>
</evidence>
<dbReference type="EMBL" id="KN823124">
    <property type="protein sequence ID" value="KIO21883.1"/>
    <property type="molecule type" value="Genomic_DNA"/>
</dbReference>
<keyword evidence="1" id="KW-0472">Membrane</keyword>
<accession>A0A0C3KKH0</accession>
<dbReference type="AlphaFoldDB" id="A0A0C3KKH0"/>
<dbReference type="Proteomes" id="UP000054248">
    <property type="component" value="Unassembled WGS sequence"/>
</dbReference>
<gene>
    <name evidence="2" type="ORF">M407DRAFT_123031</name>
</gene>
<dbReference type="HOGENOM" id="CLU_3052089_0_0_1"/>
<keyword evidence="1" id="KW-0812">Transmembrane</keyword>
<protein>
    <submittedName>
        <fullName evidence="2">Uncharacterized protein</fullName>
    </submittedName>
</protein>